<feature type="transmembrane region" description="Helical" evidence="2">
    <location>
        <begin position="174"/>
        <end position="198"/>
    </location>
</feature>
<evidence type="ECO:0000313" key="3">
    <source>
        <dbReference type="EMBL" id="VYU44941.1"/>
    </source>
</evidence>
<dbReference type="SUPFAM" id="SSF46894">
    <property type="entry name" value="C-terminal effector domain of the bipartite response regulators"/>
    <property type="match status" value="1"/>
</dbReference>
<dbReference type="AlphaFoldDB" id="A0A6N3EYW3"/>
<sequence length="199" mass="22533">MDENCYNYDSDSIIFILDNGVKFFPERRCISDDSGVVINLSENSYRFLTLLLKGETDKQNIINQVWHEQRGSVSDSSYYGQIYSLRKTVDLVGISSSVIKTLPRRGVKYMGKVEIVQDLSESTPPQPQPDELTEQPDNYPPPTYPVAVIPQETPQSVSHKTAVPAWMNSRHWNILITIMAVMAVCWLSTLAVAVFLFIL</sequence>
<dbReference type="Gene3D" id="1.10.10.10">
    <property type="entry name" value="Winged helix-like DNA-binding domain superfamily/Winged helix DNA-binding domain"/>
    <property type="match status" value="1"/>
</dbReference>
<dbReference type="GO" id="GO:0003677">
    <property type="term" value="F:DNA binding"/>
    <property type="evidence" value="ECO:0007669"/>
    <property type="project" value="InterPro"/>
</dbReference>
<feature type="region of interest" description="Disordered" evidence="1">
    <location>
        <begin position="120"/>
        <end position="141"/>
    </location>
</feature>
<reference evidence="3" key="1">
    <citation type="submission" date="2019-11" db="EMBL/GenBank/DDBJ databases">
        <authorList>
            <person name="Feng L."/>
        </authorList>
    </citation>
    <scope>NUCLEOTIDE SEQUENCE</scope>
    <source>
        <strain evidence="3">EMassiliensisLFYP7</strain>
    </source>
</reference>
<evidence type="ECO:0000256" key="1">
    <source>
        <dbReference type="SAM" id="MobiDB-lite"/>
    </source>
</evidence>
<keyword evidence="2" id="KW-0812">Transmembrane</keyword>
<gene>
    <name evidence="3" type="ORF">EMLFYP7_02414</name>
</gene>
<dbReference type="InterPro" id="IPR016032">
    <property type="entry name" value="Sig_transdc_resp-reg_C-effctor"/>
</dbReference>
<keyword evidence="2" id="KW-0472">Membrane</keyword>
<accession>A0A6N3EYW3</accession>
<evidence type="ECO:0000256" key="2">
    <source>
        <dbReference type="SAM" id="Phobius"/>
    </source>
</evidence>
<keyword evidence="2" id="KW-1133">Transmembrane helix</keyword>
<evidence type="ECO:0008006" key="4">
    <source>
        <dbReference type="Google" id="ProtNLM"/>
    </source>
</evidence>
<organism evidence="3">
    <name type="scientific">Phytobacter massiliensis</name>
    <dbReference type="NCBI Taxonomy" id="1485952"/>
    <lineage>
        <taxon>Bacteria</taxon>
        <taxon>Pseudomonadati</taxon>
        <taxon>Pseudomonadota</taxon>
        <taxon>Gammaproteobacteria</taxon>
        <taxon>Enterobacterales</taxon>
        <taxon>Enterobacteriaceae</taxon>
        <taxon>Phytobacter</taxon>
    </lineage>
</organism>
<dbReference type="EMBL" id="CACRTZ010000029">
    <property type="protein sequence ID" value="VYU44941.1"/>
    <property type="molecule type" value="Genomic_DNA"/>
</dbReference>
<protein>
    <recommendedName>
        <fullName evidence="4">Transcriptional regulator</fullName>
    </recommendedName>
</protein>
<name>A0A6N3EYW3_9ENTR</name>
<proteinExistence type="predicted"/>
<dbReference type="RefSeq" id="WP_156566308.1">
    <property type="nucleotide sequence ID" value="NZ_CACRTZ010000029.1"/>
</dbReference>
<dbReference type="GO" id="GO:0006355">
    <property type="term" value="P:regulation of DNA-templated transcription"/>
    <property type="evidence" value="ECO:0007669"/>
    <property type="project" value="InterPro"/>
</dbReference>
<dbReference type="InterPro" id="IPR036388">
    <property type="entry name" value="WH-like_DNA-bd_sf"/>
</dbReference>